<sequence>MHNHFYIMGVQLPKNQKEKRYAKVLRNIGIISSPLFHEIIYFGIILRSFMQEDLCDEAQNEKFAANHRRRHYELQKRSLSMGKARGVNNGVNQSSLDYLFGSGESPSAVAATMGTTTTTTTTTTTDGTGGRPVTTTTTTVTENKKIPAGVRGSPNNYFRSEGQNCGNFLTERPSTKVHAAPGGGSSLGYLFGGPSASADSAKK</sequence>
<evidence type="ECO:0000256" key="1">
    <source>
        <dbReference type="ARBA" id="ARBA00009656"/>
    </source>
</evidence>
<dbReference type="InterPro" id="IPR039613">
    <property type="entry name" value="SPR1/2/3/4/5"/>
</dbReference>
<evidence type="ECO:0000256" key="3">
    <source>
        <dbReference type="SAM" id="MobiDB-lite"/>
    </source>
</evidence>
<comment type="caution">
    <text evidence="4">The sequence shown here is derived from an EMBL/GenBank/DDBJ whole genome shotgun (WGS) entry which is preliminary data.</text>
</comment>
<dbReference type="PANTHER" id="PTHR33403:SF26">
    <property type="entry name" value="PROTEIN SPIRAL1-LIKE 3"/>
    <property type="match status" value="1"/>
</dbReference>
<comment type="similarity">
    <text evidence="1">Belongs to the SPIRAL1 family.</text>
</comment>
<proteinExistence type="inferred from homology"/>
<gene>
    <name evidence="4" type="primary">A03p034620.1_BraROA</name>
    <name evidence="4" type="ORF">IGI04_011437</name>
</gene>
<feature type="region of interest" description="Disordered" evidence="3">
    <location>
        <begin position="114"/>
        <end position="136"/>
    </location>
</feature>
<accession>A0ABQ7N319</accession>
<organism evidence="4 5">
    <name type="scientific">Brassica rapa subsp. trilocularis</name>
    <dbReference type="NCBI Taxonomy" id="1813537"/>
    <lineage>
        <taxon>Eukaryota</taxon>
        <taxon>Viridiplantae</taxon>
        <taxon>Streptophyta</taxon>
        <taxon>Embryophyta</taxon>
        <taxon>Tracheophyta</taxon>
        <taxon>Spermatophyta</taxon>
        <taxon>Magnoliopsida</taxon>
        <taxon>eudicotyledons</taxon>
        <taxon>Gunneridae</taxon>
        <taxon>Pentapetalae</taxon>
        <taxon>rosids</taxon>
        <taxon>malvids</taxon>
        <taxon>Brassicales</taxon>
        <taxon>Brassicaceae</taxon>
        <taxon>Brassiceae</taxon>
        <taxon>Brassica</taxon>
    </lineage>
</organism>
<dbReference type="Proteomes" id="UP000823674">
    <property type="component" value="Chromosome A03"/>
</dbReference>
<evidence type="ECO:0000313" key="4">
    <source>
        <dbReference type="EMBL" id="KAG5405318.1"/>
    </source>
</evidence>
<protein>
    <submittedName>
        <fullName evidence="4">Uncharacterized protein</fullName>
    </submittedName>
</protein>
<keyword evidence="2" id="KW-0493">Microtubule</keyword>
<dbReference type="EMBL" id="JADBGQ010000003">
    <property type="protein sequence ID" value="KAG5405318.1"/>
    <property type="molecule type" value="Genomic_DNA"/>
</dbReference>
<name>A0ABQ7N319_BRACM</name>
<feature type="region of interest" description="Disordered" evidence="3">
    <location>
        <begin position="173"/>
        <end position="203"/>
    </location>
</feature>
<keyword evidence="5" id="KW-1185">Reference proteome</keyword>
<dbReference type="PANTHER" id="PTHR33403">
    <property type="entry name" value="SPR1"/>
    <property type="match status" value="1"/>
</dbReference>
<reference evidence="4 5" key="1">
    <citation type="submission" date="2021-03" db="EMBL/GenBank/DDBJ databases">
        <authorList>
            <person name="King G.J."/>
            <person name="Bancroft I."/>
            <person name="Baten A."/>
            <person name="Bloomfield J."/>
            <person name="Borpatragohain P."/>
            <person name="He Z."/>
            <person name="Irish N."/>
            <person name="Irwin J."/>
            <person name="Liu K."/>
            <person name="Mauleon R.P."/>
            <person name="Moore J."/>
            <person name="Morris R."/>
            <person name="Ostergaard L."/>
            <person name="Wang B."/>
            <person name="Wells R."/>
        </authorList>
    </citation>
    <scope>NUCLEOTIDE SEQUENCE [LARGE SCALE GENOMIC DNA]</scope>
    <source>
        <strain evidence="4">R-o-18</strain>
        <tissue evidence="4">Leaf</tissue>
    </source>
</reference>
<evidence type="ECO:0000256" key="2">
    <source>
        <dbReference type="ARBA" id="ARBA00022701"/>
    </source>
</evidence>
<evidence type="ECO:0000313" key="5">
    <source>
        <dbReference type="Proteomes" id="UP000823674"/>
    </source>
</evidence>